<evidence type="ECO:0000256" key="5">
    <source>
        <dbReference type="ARBA" id="ARBA00023136"/>
    </source>
</evidence>
<protein>
    <submittedName>
        <fullName evidence="8">Uncharacterized protein</fullName>
    </submittedName>
</protein>
<accession>A0A9W7XJ63</accession>
<dbReference type="Proteomes" id="UP001145021">
    <property type="component" value="Unassembled WGS sequence"/>
</dbReference>
<dbReference type="NCBIfam" id="NF038013">
    <property type="entry name" value="AceTr_1"/>
    <property type="match status" value="1"/>
</dbReference>
<evidence type="ECO:0000313" key="8">
    <source>
        <dbReference type="EMBL" id="KAJ1644336.1"/>
    </source>
</evidence>
<comment type="caution">
    <text evidence="8">The sequence shown here is derived from an EMBL/GenBank/DDBJ whole genome shotgun (WGS) entry which is preliminary data.</text>
</comment>
<feature type="transmembrane region" description="Helical" evidence="7">
    <location>
        <begin position="78"/>
        <end position="99"/>
    </location>
</feature>
<dbReference type="PANTHER" id="PTHR31123">
    <property type="entry name" value="ACCUMULATION OF DYADS PROTEIN 2-RELATED"/>
    <property type="match status" value="1"/>
</dbReference>
<evidence type="ECO:0000256" key="6">
    <source>
        <dbReference type="SAM" id="MobiDB-lite"/>
    </source>
</evidence>
<proteinExistence type="inferred from homology"/>
<dbReference type="Pfam" id="PF01184">
    <property type="entry name" value="Gpr1_Fun34_YaaH"/>
    <property type="match status" value="1"/>
</dbReference>
<keyword evidence="4 7" id="KW-1133">Transmembrane helix</keyword>
<reference evidence="8" key="1">
    <citation type="submission" date="2022-07" db="EMBL/GenBank/DDBJ databases">
        <title>Phylogenomic reconstructions and comparative analyses of Kickxellomycotina fungi.</title>
        <authorList>
            <person name="Reynolds N.K."/>
            <person name="Stajich J.E."/>
            <person name="Barry K."/>
            <person name="Grigoriev I.V."/>
            <person name="Crous P."/>
            <person name="Smith M.E."/>
        </authorList>
    </citation>
    <scope>NUCLEOTIDE SEQUENCE</scope>
    <source>
        <strain evidence="8">NBRC 105413</strain>
    </source>
</reference>
<dbReference type="GO" id="GO:0015123">
    <property type="term" value="F:acetate transmembrane transporter activity"/>
    <property type="evidence" value="ECO:0007669"/>
    <property type="project" value="TreeGrafter"/>
</dbReference>
<dbReference type="EMBL" id="JANBOH010000174">
    <property type="protein sequence ID" value="KAJ1644336.1"/>
    <property type="molecule type" value="Genomic_DNA"/>
</dbReference>
<feature type="transmembrane region" description="Helical" evidence="7">
    <location>
        <begin position="119"/>
        <end position="136"/>
    </location>
</feature>
<comment type="similarity">
    <text evidence="2">Belongs to the acetate uptake transporter (AceTr) (TC 2.A.96) family.</text>
</comment>
<keyword evidence="9" id="KW-1185">Reference proteome</keyword>
<feature type="region of interest" description="Disordered" evidence="6">
    <location>
        <begin position="309"/>
        <end position="349"/>
    </location>
</feature>
<evidence type="ECO:0000256" key="2">
    <source>
        <dbReference type="ARBA" id="ARBA00005587"/>
    </source>
</evidence>
<dbReference type="InterPro" id="IPR051633">
    <property type="entry name" value="AceTr"/>
</dbReference>
<organism evidence="8 9">
    <name type="scientific">Coemansia asiatica</name>
    <dbReference type="NCBI Taxonomy" id="1052880"/>
    <lineage>
        <taxon>Eukaryota</taxon>
        <taxon>Fungi</taxon>
        <taxon>Fungi incertae sedis</taxon>
        <taxon>Zoopagomycota</taxon>
        <taxon>Kickxellomycotina</taxon>
        <taxon>Kickxellomycetes</taxon>
        <taxon>Kickxellales</taxon>
        <taxon>Kickxellaceae</taxon>
        <taxon>Coemansia</taxon>
    </lineage>
</organism>
<gene>
    <name evidence="8" type="ORF">LPJ64_003977</name>
</gene>
<evidence type="ECO:0000256" key="3">
    <source>
        <dbReference type="ARBA" id="ARBA00022692"/>
    </source>
</evidence>
<dbReference type="GO" id="GO:0005886">
    <property type="term" value="C:plasma membrane"/>
    <property type="evidence" value="ECO:0007669"/>
    <property type="project" value="TreeGrafter"/>
</dbReference>
<keyword evidence="3 7" id="KW-0812">Transmembrane</keyword>
<feature type="transmembrane region" description="Helical" evidence="7">
    <location>
        <begin position="20"/>
        <end position="43"/>
    </location>
</feature>
<evidence type="ECO:0000256" key="4">
    <source>
        <dbReference type="ARBA" id="ARBA00022989"/>
    </source>
</evidence>
<feature type="transmembrane region" description="Helical" evidence="7">
    <location>
        <begin position="49"/>
        <end position="71"/>
    </location>
</feature>
<evidence type="ECO:0000313" key="9">
    <source>
        <dbReference type="Proteomes" id="UP001145021"/>
    </source>
</evidence>
<feature type="transmembrane region" description="Helical" evidence="7">
    <location>
        <begin position="143"/>
        <end position="161"/>
    </location>
</feature>
<sequence length="349" mass="37201">MYSMVSPQSRWRPFSNPAPLGNSGFAVSTFVSALHTGAIGIASGAPPNIVVGLALFYGGMAQIIAGAWAFASNNGFGAVVFTSYGCYWLSYAATLIPAFGIDQILGSVSAEVRAHSLGIFYLVWVLQTFIFVLGSLRSNWGTLTLLIFLLVTNILTCAGNWTQSENAIHASGYVGLLTAIIAWYNVAVDMLNKETFYFGLPNPSIGANTLSEAIEPAVHTPFFQQPAHFHKPSHHHNHPIHPHTTIPHRLEGRTPGNHFEFVSAMPGAGSTVHPLRDVGSRVRSSSVHSVGFDDNINVRTIVADVADVSLLPPPPPPPMSQLASSASGNTDSTRASSKSAVADEITQIV</sequence>
<dbReference type="InterPro" id="IPR000791">
    <property type="entry name" value="Gpr1/Fun34/SatP-like"/>
</dbReference>
<evidence type="ECO:0000256" key="7">
    <source>
        <dbReference type="SAM" id="Phobius"/>
    </source>
</evidence>
<keyword evidence="5 7" id="KW-0472">Membrane</keyword>
<comment type="subcellular location">
    <subcellularLocation>
        <location evidence="1">Membrane</location>
        <topology evidence="1">Multi-pass membrane protein</topology>
    </subcellularLocation>
</comment>
<dbReference type="PANTHER" id="PTHR31123:SF1">
    <property type="entry name" value="ACCUMULATION OF DYADS PROTEIN 2-RELATED"/>
    <property type="match status" value="1"/>
</dbReference>
<feature type="transmembrane region" description="Helical" evidence="7">
    <location>
        <begin position="167"/>
        <end position="186"/>
    </location>
</feature>
<name>A0A9W7XJ63_9FUNG</name>
<dbReference type="AlphaFoldDB" id="A0A9W7XJ63"/>
<feature type="compositionally biased region" description="Polar residues" evidence="6">
    <location>
        <begin position="321"/>
        <end position="339"/>
    </location>
</feature>
<evidence type="ECO:0000256" key="1">
    <source>
        <dbReference type="ARBA" id="ARBA00004141"/>
    </source>
</evidence>